<dbReference type="InterPro" id="IPR010339">
    <property type="entry name" value="TIP49_P-loop"/>
</dbReference>
<dbReference type="Pfam" id="PF12781">
    <property type="entry name" value="AAA_9"/>
    <property type="match status" value="1"/>
</dbReference>
<evidence type="ECO:0000256" key="7">
    <source>
        <dbReference type="ARBA" id="ARBA00022741"/>
    </source>
</evidence>
<dbReference type="Gene3D" id="1.20.1270.280">
    <property type="match status" value="1"/>
</dbReference>
<feature type="region of interest" description="Disordered" evidence="18">
    <location>
        <begin position="827"/>
        <end position="850"/>
    </location>
</feature>
<dbReference type="FunFam" id="2.40.50.360:FF:000001">
    <property type="entry name" value="RuvB-like helicase"/>
    <property type="match status" value="1"/>
</dbReference>
<dbReference type="InterPro" id="IPR003593">
    <property type="entry name" value="AAA+_ATPase"/>
</dbReference>
<keyword evidence="7" id="KW-0547">Nucleotide-binding</keyword>
<evidence type="ECO:0000256" key="2">
    <source>
        <dbReference type="ARBA" id="ARBA00004430"/>
    </source>
</evidence>
<dbReference type="Pfam" id="PF06068">
    <property type="entry name" value="TIP49"/>
    <property type="match status" value="1"/>
</dbReference>
<evidence type="ECO:0000256" key="15">
    <source>
        <dbReference type="ARBA" id="ARBA00023212"/>
    </source>
</evidence>
<evidence type="ECO:0000256" key="6">
    <source>
        <dbReference type="ARBA" id="ARBA00022701"/>
    </source>
</evidence>
<dbReference type="GO" id="GO:0005930">
    <property type="term" value="C:axoneme"/>
    <property type="evidence" value="ECO:0007669"/>
    <property type="project" value="UniProtKB-SubCell"/>
</dbReference>
<dbReference type="InterPro" id="IPR041466">
    <property type="entry name" value="Dynein_AAA5_ext"/>
</dbReference>
<dbReference type="GO" id="GO:0008569">
    <property type="term" value="F:minus-end-directed microtubule motor activity"/>
    <property type="evidence" value="ECO:0007669"/>
    <property type="project" value="InterPro"/>
</dbReference>
<protein>
    <recommendedName>
        <fullName evidence="4">DNA helicase</fullName>
        <ecNumber evidence="4">3.6.4.12</ecNumber>
    </recommendedName>
</protein>
<dbReference type="InterPro" id="IPR042228">
    <property type="entry name" value="Dynein_linker_3"/>
</dbReference>
<dbReference type="Pfam" id="PF12774">
    <property type="entry name" value="AAA_6"/>
    <property type="match status" value="1"/>
</dbReference>
<feature type="domain" description="AAA+ ATPase" evidence="19">
    <location>
        <begin position="2752"/>
        <end position="2912"/>
    </location>
</feature>
<evidence type="ECO:0000256" key="16">
    <source>
        <dbReference type="ARBA" id="ARBA00023242"/>
    </source>
</evidence>
<evidence type="ECO:0000256" key="4">
    <source>
        <dbReference type="ARBA" id="ARBA00012551"/>
    </source>
</evidence>
<organism evidence="20 21">
    <name type="scientific">Thraustotheca clavata</name>
    <dbReference type="NCBI Taxonomy" id="74557"/>
    <lineage>
        <taxon>Eukaryota</taxon>
        <taxon>Sar</taxon>
        <taxon>Stramenopiles</taxon>
        <taxon>Oomycota</taxon>
        <taxon>Saprolegniomycetes</taxon>
        <taxon>Saprolegniales</taxon>
        <taxon>Achlyaceae</taxon>
        <taxon>Thraustotheca</taxon>
    </lineage>
</organism>
<dbReference type="GO" id="GO:0003678">
    <property type="term" value="F:DNA helicase activity"/>
    <property type="evidence" value="ECO:0007669"/>
    <property type="project" value="UniProtKB-EC"/>
</dbReference>
<gene>
    <name evidence="20" type="ORF">THRCLA_05127</name>
</gene>
<keyword evidence="6" id="KW-0493">Microtubule</keyword>
<dbReference type="Pfam" id="PF17856">
    <property type="entry name" value="TIP49_C"/>
    <property type="match status" value="1"/>
</dbReference>
<sequence length="4947" mass="556021">MKSSFIEEVVSTIKTQRVASHTHVKGLGLDTDGSALAIGSGLVGQEKAREAAGIVVELIKSKKMAGRALLLAGAPGTGKTALALGISQELGPKVPFCPMVGSEVYSSEVKKTEILMENFRRAIGLRIKENKEVYEGEVTEITPEETENPLGGYGKTISHVIIGLKTTKGSKQLRLDPSIYEGLQKEKVSPGDVIYIEANSGSVKRVGRSDAYATEYDLEADEYVPMPKGDVHKKKEIIQDVTLHDLDIANAKPQGGQDIMSMMGNLMKPKKTEITEKLRTEINKVVNRYIDQGVAELIPGVLFIDEVHMLDIECFTYLNRALESTLAPIVVFATNRGVCTVRGTEISSPHGVPLDLLDRMLIIRTMPYSVEEMIQILNIRAEAESIKLGEDALNRLGEIGAETSLRYVGQLLTPSRIMAETQGRADITADDVDEIHDLFSDAKRSAKALAESEGYFLSSETTQLITKTKFPKRAHVSTASRILARNTASMATPRSLLHTAPPTADELAHVWSFIAQWVCNRVEHDQVAALIPGFGIVLVHTHPHGIRIPHFVTHPPFALRHGLKFENVEALVIHYNVCSLAYQDLAQHFNVELHIGIGSISCKQRYVDGHIAQKQLGKIDQDIRPAESVKKPSQPKSLIANSMAEFKSNLIPKKPTTPTSRVEMKEFGVLSSPRRGRGIQASTETPNARKILRQKFALATKMDQSIPPWAPNHTISSALDCPELDARYPPLLDPFCRTLGVEQVDAVEKFASSDRIGSNYSLSASHLVIRKHLPTPNATPLIFLPATDDVMEDQSLDITFNPVSPPQPRVELPLVSPSGKQVFSPVGVAFPRRPRSPQNQRSPPKGENFEDTTARYQYYLENIISTKDIVPMNHSWTEHIQTLISRAVQRLESSRAQLIVKSMFQETLDNYYFSIKKAALDYLLLREGTQRRLNIPGGTPAMFQVQMKWKWGEGYAHAINPTSGWVDRKTLAVEYLEQYLMLLDTHIMALHYLWGDFDDLLLVDLPSLEEFANLLVPMDVKAFEKRQLAHAANIKNILIEKWLSKVKRILVTAKNEEVLPAALAQPKHYFDCIAALMSLQLRQLIVRSIQAYVEFFQRHGIPHRTKDSVKGLLLSLVLDQSDIKFSTSLEDAQAALLNVLYNIPTIFTHIDRVETKFEPSIIFGGSPFLWSVGLHEDEIVSASTTVKQIIEDNMMHATALRSSYAKYAMIAAGENALNAFMGKPHGISEYAAEIQKCMRFATDISKEPNDGQSIPGCVLFHVDCTQLNAGLIQKSSHFIQSLYHEFSEVTLKLNMDIRQQFKLIVSRLSKKPTDLYELVDAEVYLAKLRSKELLELFESVQGVKRRIQFLIEQVELIPTCPVITGLSVASELLSSTAKTFEWKNQIEKVIRDGEIALQNERSRIETTFIAKRSRFLAELEELESEVNSFQKKSDLRHATTYVMQLSKIRDTIQQARLTTDTISDEEAKLGWVQTDFMQLDTICETLEPYDSLWRTARDFREASIRWLRGNIFELDAKGNENAIHTMTQTLVNAVKQLGDTSPAAVSAAETLKKQIVELKDSIGLISVMGNPNLRDRHWTEIAETIGFVIDPTEHLTLQRLLDMGVQDFVNKLLGISEAATMEAEIEKSLNAMTEEWLHMEFQLVIIPASETFVLSDTSVEDIHTKLDDHIVKTQAIRSSQYRKPFFGRAIAWERSLLKLRNLTELLSETGKFWQSIEPLFASKADVLDKFSPEAKKFSIVDNHWRSVMSAIAARPLCLAVIQIDKAAERLQECKTLLDSILEGLHACLELKRTLFARFYFLSNPELITALSTTPEVLAIRAGRAAQASYLERCFPGIQRFELNNAKEIISVLSTLDESVALSQVIPTDKLATDIWLSRLEQGLYTSMQVLLRSAMSDYAKKDFRKWFLLWPEQAVMCIEKYMWSNKIESCLREPSTAFEEQSTRLQKLQDYVAMDLELRMTDIATELRESHHTLPHRINLATNVLVQLLHARDITNQLLQNEATLVDNDDFLWQSQLRLTWKDGNIVIKIMKSNVLYGNEYLGNANTVAVTPNTLKVARVLCAAMGIGRGTSLHGIPGSGKSTILKTLAVVCGKLFVQYTCFSVNHLDDLSRLVKGVAATGAWLCLSNVQNIISSALGCITDLVYRIQEATNQREASISIHGTKLRLRRGVHIIATFPTSQLATHPGVYFTSLFRPVTIATPDTALVAYVLFYIAGFSDALQLGRLVAFTLEVATKLFNKVSRSVYAIDSLGLLKSLVERAKKIVLQEHSYESASASQLISIEDAAVVGVIDEALREIIPEAEFAQYDLQSLVLDLVKPVASITTAPVKSNIIPPDVIKLALHAKNYHETPTFVQKLNQLYLGLKRCRGAVLIGGAQCGKTSLYTTLSRAQQFIDERLNPFARRHSSMPQNSMSPSALLQVIVPGSMPLSQLYGSLLPTNAFDDGVLSFLLRKLTTTSSDGQHFWIVFDGALCPRWTDGLTSLIADSGCLNIATGEILRLPKHAKIIFETSDASHASPAIVARSAVVHIPQHTITWRQLYDSWWNRQRDDVKSLGEVKEALDSVVEVLDPVLLYVESHFTKGWFSRTSISRVNAFLALLDAGIRATYAKAGTMTAKQNYSMGHCLFLHALVWGVGYTTKQDERVKFDAYLRSLAGESSTSNTSGVPTTPTAGASRHAKRFHLFFPTGRSELVYSYALSVEWGLKWEPWHDFYPNHSIQVPTPLHSISELFIPTTNTAAAAYLTDLLLENNRDFRNVVLVGATEVGKSAVVDAIITQSHLKQKRDALSSSSPSKTISTSFISFKLSPWTSPSILLSGLQDRLERSRKNVLSASPNKTFVVLLDDVSLPSPETGTFEFLRHLLGHHAVYEPKTHAECWVLGIAAIASVTLHPEVQKGHCLDYRFCSKFTPIGFTDIQDADMNKMLTGLCTWFASSRNLSIDFNQMIPTFVKATIRLYNACLDKFRPTPLRPNYMFRLMDMQQLLHGISRDCFATQCSDKTPMVRLWCHEASRQFHDRLTSTVDIASFCGILRDICSSSFAMPHEALFPNSIAATAAAESIRRASLDSPSGHRASLLGQQVTPIAAYLHANFQRICFSGIIDKQDYVEVGPDFYEQVKPIVQSELTKLTDSIVRPNAVKNDIVVLLPYFLEQIVRMYRLFRQFAPSNAAFHRQHVLVLGRPGTSKSTLSRIAVSLSGSMVTYLNTQSPILQTHSVWRKKLNEALLQGITAPQPSIIILKHTLAISHQNVDTYLADIANLVAGNYIPDFINQTDIETIAPTLREAARSENTFLDNPLMLENYFLERMQHMVTFVVVLTLPVDRKLSWPSVLQQQYCIWQYCHVHFLDIWPDEACVAMVQRHCSEVGMNEEEAYLYSNAALVIFKSAQAYETPSCPLAPGKYLEHIWSFTKLWQSRILTNEEKKAKLIAALDTLRYIEKLATKVSQAVQGLQPEISRMSQMSKIINVGLQTNSQTLRTTQSQLAAEDEARIAAQERLQKLQQAADSTLELATRSVDDALKRLTPLTSQDLAEVCSLNPTPLILKHLFECVSRLLGFEPVETYDERDLETKLMDYSVPAKRWLIRTDAVSDLLQLGITFAAAIDGDVLGSVTVICEQVDFTPGVIGKEHPAGGALCAWVRACVNYKQTQVLLVPQLEHIKEEQTLVNTCEQKCSVLRSQLDTQLATMQLTTATRESNENNVRELTSKLSDSSESAEKAQSILAALSVFVSSWNQEKNDCIKWSSRIPAHVLMATGLIAYAGHVPAFGRRQLMIHWIKELTKLGLPSSAALLTAQHTTSDILLDPKILQSWEAKAIPQDDPITQENVAFLTTCETYPLIIDPNQIAYNWIVAMETNIYTKESPLVLRPHSTEDWQMIEDDFFQAVSECRTVLIPHVNSLTKAIILPLLLAKRQYSHLGSQIPNFMTYKDNLIDFNPTFHLYLFTTDEGAPWLPQFASILTPIYIEMTPEVCTELFRAEYICSSSRTTLLHWEELKTKLHASEQDSIEWETKCLTALANSKMDGSLLEETPLLLNWRYFYGEAISKQLQYNNELNKLLKLPNGIEIVRQRFVDLCLIVDDLRHLNPTYGVPIAWMVYLITSITEAIGKENAMGFYEKLTHSVYRTLYWSVSFDDRTFVNLLFAFRLYQPPVMTDDEADEEHDSEDEIQDTNVIENEEGDSNVDQELHALEERTKTNWAWMFSSLPEFRYFVKPPVAAPIALPMQCPPWITFSAWESFTAFCFVIPKSLRRQIITSFQTEAKGMWKAFVETQKTWLAELPLMFSPLQRLCIVRALRPEQLGPEVLSFIHSVIPSEWLVGAYGWNFLDMARAGSFTMPLVLSVPNSGHDVIERIKQAGSVAKAEVIVVNHHHDESLEKIVAVATKTGQWVVLRQAEHHPKWLDTIGYMYKTSDTSGWHWEFRLWICVETIDAIPLSLVHNSLIRIQVYGQSLREHLFSCLQELQSLPISTDTDGAVEVSNNSMQEWHGLCLLHALLIGRQQFLGFGAWAVYPVDFEIIVQHPYLDLLGHVYGPTIVSPLDFKLLSSLLSNYSAGDLKQRLQRIIYGWSSPNERTASVRNLLRRQSSADHPLELEGDNNEQVNNAKDISGPLVPSNITHLPIIDNPQWFGLAPTLITVLYENATIVIVRNISLAFQVWLERQFPPIEKHLVLQKTDLLGYNSFEKALEGISLNLALVKKKFPLHMQSPWSSILHAEVEAYIAIRNELKAQLHDLQDALISNDVPALQRDIHQALELNRTPDTWLQLTRSHETNWTRFQNRIMWQMKYFEQWISDGIVPEVFSLGAFQFPSRFFIVATQLFARLNNVSLYSMTLDSEVVEQFEVVPSPQAIYIQGIHLNGAQYHLERSNNNVIGIIPPASGMTNPQSLLLKLTPRQTNDFECSTNPSFTPSKQKVALPLLQKLYVHQTLQLELVQQLYLPSTIPKDEIIESGIYLAIDN</sequence>
<dbReference type="SUPFAM" id="SSF52540">
    <property type="entry name" value="P-loop containing nucleoside triphosphate hydrolases"/>
    <property type="match status" value="2"/>
</dbReference>
<feature type="domain" description="AAA+ ATPase" evidence="19">
    <location>
        <begin position="3168"/>
        <end position="3293"/>
    </location>
</feature>
<keyword evidence="21" id="KW-1185">Reference proteome</keyword>
<dbReference type="Gene3D" id="3.20.180.20">
    <property type="entry name" value="Dynein heavy chain, N-terminal domain 2"/>
    <property type="match status" value="1"/>
</dbReference>
<dbReference type="InterPro" id="IPR027417">
    <property type="entry name" value="P-loop_NTPase"/>
</dbReference>
<evidence type="ECO:0000256" key="18">
    <source>
        <dbReference type="SAM" id="MobiDB-lite"/>
    </source>
</evidence>
<keyword evidence="17" id="KW-0966">Cell projection</keyword>
<keyword evidence="15" id="KW-0206">Cytoskeleton</keyword>
<keyword evidence="11" id="KW-0243">Dynein</keyword>
<dbReference type="Gene3D" id="1.10.287.2620">
    <property type="match status" value="1"/>
</dbReference>
<keyword evidence="14" id="KW-0505">Motor protein</keyword>
<dbReference type="InterPro" id="IPR024317">
    <property type="entry name" value="Dynein_heavy_chain_D4_dom"/>
</dbReference>
<dbReference type="Gene3D" id="1.20.58.1120">
    <property type="match status" value="1"/>
</dbReference>
<dbReference type="Gene3D" id="3.40.50.300">
    <property type="entry name" value="P-loop containing nucleotide triphosphate hydrolases"/>
    <property type="match status" value="7"/>
</dbReference>
<evidence type="ECO:0000313" key="21">
    <source>
        <dbReference type="Proteomes" id="UP000243217"/>
    </source>
</evidence>
<dbReference type="Pfam" id="PF03028">
    <property type="entry name" value="Dynein_heavy"/>
    <property type="match status" value="1"/>
</dbReference>
<dbReference type="InterPro" id="IPR035699">
    <property type="entry name" value="AAA_6"/>
</dbReference>
<dbReference type="Pfam" id="PF12780">
    <property type="entry name" value="AAA_8"/>
    <property type="match status" value="1"/>
</dbReference>
<evidence type="ECO:0000256" key="8">
    <source>
        <dbReference type="ARBA" id="ARBA00022801"/>
    </source>
</evidence>
<evidence type="ECO:0000313" key="20">
    <source>
        <dbReference type="EMBL" id="OQS02503.1"/>
    </source>
</evidence>
<dbReference type="Pfam" id="PF12775">
    <property type="entry name" value="AAA_7"/>
    <property type="match status" value="1"/>
</dbReference>
<dbReference type="InterPro" id="IPR013602">
    <property type="entry name" value="Dynein_heavy_linker"/>
</dbReference>
<dbReference type="EMBL" id="JNBS01001121">
    <property type="protein sequence ID" value="OQS02503.1"/>
    <property type="molecule type" value="Genomic_DNA"/>
</dbReference>
<evidence type="ECO:0000256" key="1">
    <source>
        <dbReference type="ARBA" id="ARBA00004123"/>
    </source>
</evidence>
<evidence type="ECO:0000256" key="5">
    <source>
        <dbReference type="ARBA" id="ARBA00022490"/>
    </source>
</evidence>
<evidence type="ECO:0000256" key="3">
    <source>
        <dbReference type="ARBA" id="ARBA00007519"/>
    </source>
</evidence>
<dbReference type="Pfam" id="PF17852">
    <property type="entry name" value="Dynein_AAA_lid"/>
    <property type="match status" value="1"/>
</dbReference>
<dbReference type="GO" id="GO:0016787">
    <property type="term" value="F:hydrolase activity"/>
    <property type="evidence" value="ECO:0007669"/>
    <property type="project" value="UniProtKB-KW"/>
</dbReference>
<dbReference type="Pfam" id="PF18199">
    <property type="entry name" value="Dynein_C"/>
    <property type="match status" value="1"/>
</dbReference>
<evidence type="ECO:0000256" key="9">
    <source>
        <dbReference type="ARBA" id="ARBA00022806"/>
    </source>
</evidence>
<dbReference type="GO" id="GO:0005874">
    <property type="term" value="C:microtubule"/>
    <property type="evidence" value="ECO:0007669"/>
    <property type="project" value="UniProtKB-KW"/>
</dbReference>
<dbReference type="PANTHER" id="PTHR45703:SF36">
    <property type="entry name" value="DYNEIN HEAVY CHAIN, CYTOPLASMIC"/>
    <property type="match status" value="1"/>
</dbReference>
<keyword evidence="9" id="KW-0347">Helicase</keyword>
<feature type="domain" description="AAA+ ATPase" evidence="19">
    <location>
        <begin position="2067"/>
        <end position="2352"/>
    </location>
</feature>
<dbReference type="InterPro" id="IPR035706">
    <property type="entry name" value="AAA_9"/>
</dbReference>
<keyword evidence="12" id="KW-0175">Coiled coil</keyword>
<dbReference type="InterPro" id="IPR042487">
    <property type="entry name" value="RuvBL1/2_DNA/RNA_bd_dom"/>
</dbReference>
<dbReference type="GO" id="GO:0045505">
    <property type="term" value="F:dynein intermediate chain binding"/>
    <property type="evidence" value="ECO:0007669"/>
    <property type="project" value="InterPro"/>
</dbReference>
<keyword evidence="5" id="KW-0963">Cytoplasm</keyword>
<dbReference type="EC" id="3.6.4.12" evidence="4"/>
<dbReference type="InterPro" id="IPR041228">
    <property type="entry name" value="Dynein_C"/>
</dbReference>
<name>A0A1V9ZWV3_9STRA</name>
<dbReference type="Gene3D" id="1.20.920.30">
    <property type="match status" value="1"/>
</dbReference>
<evidence type="ECO:0000256" key="11">
    <source>
        <dbReference type="ARBA" id="ARBA00023017"/>
    </source>
</evidence>
<dbReference type="Gene3D" id="1.10.8.60">
    <property type="match status" value="1"/>
</dbReference>
<dbReference type="GO" id="GO:0051959">
    <property type="term" value="F:dynein light intermediate chain binding"/>
    <property type="evidence" value="ECO:0007669"/>
    <property type="project" value="InterPro"/>
</dbReference>
<dbReference type="GO" id="GO:0005634">
    <property type="term" value="C:nucleus"/>
    <property type="evidence" value="ECO:0007669"/>
    <property type="project" value="UniProtKB-SubCell"/>
</dbReference>
<keyword evidence="13" id="KW-0969">Cilium</keyword>
<dbReference type="InterPro" id="IPR004273">
    <property type="entry name" value="Dynein_heavy_D6_P-loop"/>
</dbReference>
<dbReference type="GO" id="GO:0007018">
    <property type="term" value="P:microtubule-based movement"/>
    <property type="evidence" value="ECO:0007669"/>
    <property type="project" value="InterPro"/>
</dbReference>
<dbReference type="InterPro" id="IPR041048">
    <property type="entry name" value="RuvB-like_C"/>
</dbReference>
<keyword evidence="10" id="KW-0067">ATP-binding</keyword>
<dbReference type="FunFam" id="1.10.8.60:FF:000010">
    <property type="entry name" value="RuvB-like helicase"/>
    <property type="match status" value="1"/>
</dbReference>
<dbReference type="InterPro" id="IPR042222">
    <property type="entry name" value="Dynein_2_N"/>
</dbReference>
<dbReference type="FunFam" id="1.10.287.2620:FF:000002">
    <property type="entry name" value="Dynein heavy chain 2, axonemal"/>
    <property type="match status" value="1"/>
</dbReference>
<evidence type="ECO:0000256" key="14">
    <source>
        <dbReference type="ARBA" id="ARBA00023175"/>
    </source>
</evidence>
<proteinExistence type="inferred from homology"/>
<feature type="domain" description="AAA+ ATPase" evidence="19">
    <location>
        <begin position="65"/>
        <end position="380"/>
    </location>
</feature>
<evidence type="ECO:0000256" key="17">
    <source>
        <dbReference type="ARBA" id="ARBA00023273"/>
    </source>
</evidence>
<dbReference type="InterPro" id="IPR054354">
    <property type="entry name" value="DYNC2H1-like_lid"/>
</dbReference>
<reference evidence="20 21" key="1">
    <citation type="journal article" date="2014" name="Genome Biol. Evol.">
        <title>The secreted proteins of Achlya hypogyna and Thraustotheca clavata identify the ancestral oomycete secretome and reveal gene acquisitions by horizontal gene transfer.</title>
        <authorList>
            <person name="Misner I."/>
            <person name="Blouin N."/>
            <person name="Leonard G."/>
            <person name="Richards T.A."/>
            <person name="Lane C.E."/>
        </authorList>
    </citation>
    <scope>NUCLEOTIDE SEQUENCE [LARGE SCALE GENOMIC DNA]</scope>
    <source>
        <strain evidence="20 21">ATCC 34112</strain>
    </source>
</reference>
<evidence type="ECO:0000256" key="13">
    <source>
        <dbReference type="ARBA" id="ARBA00023069"/>
    </source>
</evidence>
<dbReference type="SMART" id="SM00382">
    <property type="entry name" value="AAA"/>
    <property type="match status" value="4"/>
</dbReference>
<evidence type="ECO:0000259" key="19">
    <source>
        <dbReference type="SMART" id="SM00382"/>
    </source>
</evidence>
<comment type="caution">
    <text evidence="20">The sequence shown here is derived from an EMBL/GenBank/DDBJ whole genome shotgun (WGS) entry which is preliminary data.</text>
</comment>
<dbReference type="Pfam" id="PF22597">
    <property type="entry name" value="DYN_lid"/>
    <property type="match status" value="1"/>
</dbReference>
<accession>A0A1V9ZWV3</accession>
<dbReference type="Gene3D" id="2.40.50.360">
    <property type="entry name" value="RuvB-like helicase, domain II"/>
    <property type="match status" value="1"/>
</dbReference>
<dbReference type="OrthoDB" id="5593012at2759"/>
<evidence type="ECO:0000256" key="12">
    <source>
        <dbReference type="ARBA" id="ARBA00023054"/>
    </source>
</evidence>
<comment type="similarity">
    <text evidence="3">Belongs to the RuvB family.</text>
</comment>
<dbReference type="Proteomes" id="UP000243217">
    <property type="component" value="Unassembled WGS sequence"/>
</dbReference>
<keyword evidence="8" id="KW-0378">Hydrolase</keyword>
<dbReference type="Pfam" id="PF08393">
    <property type="entry name" value="DHC_N2"/>
    <property type="match status" value="1"/>
</dbReference>
<dbReference type="GO" id="GO:0005524">
    <property type="term" value="F:ATP binding"/>
    <property type="evidence" value="ECO:0007669"/>
    <property type="project" value="UniProtKB-KW"/>
</dbReference>
<dbReference type="Gene3D" id="1.20.920.20">
    <property type="match status" value="1"/>
</dbReference>
<comment type="subcellular location">
    <subcellularLocation>
        <location evidence="2">Cytoplasm</location>
        <location evidence="2">Cytoskeleton</location>
        <location evidence="2">Cilium axoneme</location>
    </subcellularLocation>
    <subcellularLocation>
        <location evidence="1">Nucleus</location>
    </subcellularLocation>
</comment>
<dbReference type="STRING" id="74557.A0A1V9ZWV3"/>
<dbReference type="CDD" id="cd00009">
    <property type="entry name" value="AAA"/>
    <property type="match status" value="1"/>
</dbReference>
<dbReference type="PANTHER" id="PTHR45703">
    <property type="entry name" value="DYNEIN HEAVY CHAIN"/>
    <property type="match status" value="1"/>
</dbReference>
<keyword evidence="16" id="KW-0539">Nucleus</keyword>
<dbReference type="InterPro" id="IPR026983">
    <property type="entry name" value="DHC"/>
</dbReference>
<dbReference type="GO" id="GO:0030286">
    <property type="term" value="C:dynein complex"/>
    <property type="evidence" value="ECO:0007669"/>
    <property type="project" value="UniProtKB-KW"/>
</dbReference>
<evidence type="ECO:0000256" key="10">
    <source>
        <dbReference type="ARBA" id="ARBA00022840"/>
    </source>
</evidence>
<dbReference type="Gene3D" id="1.20.140.100">
    <property type="entry name" value="Dynein heavy chain, N-terminal domain 2"/>
    <property type="match status" value="1"/>
</dbReference>